<name>A0A1I0Q8Y1_9BACT</name>
<protein>
    <recommendedName>
        <fullName evidence="3">T9SS C-terminal target domain-containing protein</fullName>
    </recommendedName>
</protein>
<evidence type="ECO:0008006" key="3">
    <source>
        <dbReference type="Google" id="ProtNLM"/>
    </source>
</evidence>
<sequence>MKRILFPVMFLAVIITSCGKDDKNDTPPPTQQVDMTKATIERTSNSTEFKEAPETLPKQITTNTVLKTGKTYLLTQFTFVLNGATIKIEPGVTIKGSKSPDKGALIITRNGKIDAQGTAAAPIVFTSSQATPNSGDWGGIILLGNAQNNGAKDGVAGLQAIEGGVNETATGYGLHGGTKADDNSGVMKYVRIEYPGIAFAVNDEINGLTFGSVGSGTTIDYIQVSYSGDDSFEWFGGTVNCKHLIAYRGTDDDFDTDNGFSGKIQFGISVRDAAIADFGPSGASNGFESDNDADGTTKTPQTSAIFSNMTMVGPYANATPEATAAPYKRGAHIRRNSKISIFNSVFVGWPVGLFLDGALTEASATSNALEYKNNTIAGSPLVVAPGTAAFNAPNWFSTAGFANSTLVAIADAKLTNTGYTTFDPTPAAGSPLLAGADFTSAKLGGGAFTTTTYVGAAAAGDSWFKGWTKFANK</sequence>
<keyword evidence="2" id="KW-1185">Reference proteome</keyword>
<reference evidence="2" key="1">
    <citation type="submission" date="2016-10" db="EMBL/GenBank/DDBJ databases">
        <authorList>
            <person name="Varghese N."/>
            <person name="Submissions S."/>
        </authorList>
    </citation>
    <scope>NUCLEOTIDE SEQUENCE [LARGE SCALE GENOMIC DNA]</scope>
    <source>
        <strain evidence="2">DSM 3695</strain>
    </source>
</reference>
<dbReference type="PANTHER" id="PTHR41339:SF1">
    <property type="entry name" value="SECRETED PROTEIN"/>
    <property type="match status" value="1"/>
</dbReference>
<gene>
    <name evidence="1" type="ORF">SAMN04488122_1301</name>
</gene>
<dbReference type="OrthoDB" id="1521716at2"/>
<dbReference type="Proteomes" id="UP000199310">
    <property type="component" value="Unassembled WGS sequence"/>
</dbReference>
<evidence type="ECO:0000313" key="1">
    <source>
        <dbReference type="EMBL" id="SEW23322.1"/>
    </source>
</evidence>
<dbReference type="STRING" id="29529.SAMN04488122_1301"/>
<proteinExistence type="predicted"/>
<dbReference type="RefSeq" id="WP_089892073.1">
    <property type="nucleotide sequence ID" value="NZ_FOJG01000001.1"/>
</dbReference>
<accession>A0A1I0Q8Y1</accession>
<dbReference type="PANTHER" id="PTHR41339">
    <property type="entry name" value="LIPL48"/>
    <property type="match status" value="1"/>
</dbReference>
<dbReference type="SUPFAM" id="SSF51126">
    <property type="entry name" value="Pectin lyase-like"/>
    <property type="match status" value="1"/>
</dbReference>
<dbReference type="AlphaFoldDB" id="A0A1I0Q8Y1"/>
<dbReference type="EMBL" id="FOJG01000001">
    <property type="protein sequence ID" value="SEW23322.1"/>
    <property type="molecule type" value="Genomic_DNA"/>
</dbReference>
<dbReference type="PROSITE" id="PS51257">
    <property type="entry name" value="PROKAR_LIPOPROTEIN"/>
    <property type="match status" value="1"/>
</dbReference>
<organism evidence="1 2">
    <name type="scientific">Chitinophaga arvensicola</name>
    <dbReference type="NCBI Taxonomy" id="29529"/>
    <lineage>
        <taxon>Bacteria</taxon>
        <taxon>Pseudomonadati</taxon>
        <taxon>Bacteroidota</taxon>
        <taxon>Chitinophagia</taxon>
        <taxon>Chitinophagales</taxon>
        <taxon>Chitinophagaceae</taxon>
        <taxon>Chitinophaga</taxon>
    </lineage>
</organism>
<evidence type="ECO:0000313" key="2">
    <source>
        <dbReference type="Proteomes" id="UP000199310"/>
    </source>
</evidence>
<dbReference type="InterPro" id="IPR011050">
    <property type="entry name" value="Pectin_lyase_fold/virulence"/>
</dbReference>